<reference evidence="1" key="1">
    <citation type="submission" date="2022-07" db="EMBL/GenBank/DDBJ databases">
        <title>Marinobacter iranensis a new bacterium isolate from a hipersaline lake in Iran.</title>
        <authorList>
            <person name="Mohammad A.M.A."/>
            <person name="Cristina S.-P."/>
            <person name="Antonio V."/>
        </authorList>
    </citation>
    <scope>NUCLEOTIDE SEQUENCE</scope>
    <source>
        <strain evidence="1">71-i</strain>
    </source>
</reference>
<proteinExistence type="predicted"/>
<dbReference type="EMBL" id="JANCMW010000300">
    <property type="protein sequence ID" value="MDF0752992.1"/>
    <property type="molecule type" value="Genomic_DNA"/>
</dbReference>
<keyword evidence="2" id="KW-1185">Reference proteome</keyword>
<name>A0ABT5YH16_9GAMM</name>
<dbReference type="Pfam" id="PF13620">
    <property type="entry name" value="CarboxypepD_reg"/>
    <property type="match status" value="1"/>
</dbReference>
<dbReference type="RefSeq" id="WP_275710790.1">
    <property type="nucleotide sequence ID" value="NZ_JANCMW010000300.1"/>
</dbReference>
<dbReference type="Gene3D" id="2.60.40.1120">
    <property type="entry name" value="Carboxypeptidase-like, regulatory domain"/>
    <property type="match status" value="1"/>
</dbReference>
<evidence type="ECO:0000313" key="1">
    <source>
        <dbReference type="EMBL" id="MDF0752992.1"/>
    </source>
</evidence>
<dbReference type="InterPro" id="IPR013784">
    <property type="entry name" value="Carb-bd-like_fold"/>
</dbReference>
<protein>
    <submittedName>
        <fullName evidence="1">Carboxypeptidase-like regulatory domain-containing protein</fullName>
    </submittedName>
</protein>
<comment type="caution">
    <text evidence="1">The sequence shown here is derived from an EMBL/GenBank/DDBJ whole genome shotgun (WGS) entry which is preliminary data.</text>
</comment>
<sequence>AVLLPTMASAQVSTASVRGQVIGADGKGAAGAQVTARSTATNQTWRATGDANGGYTLTGLRPGEYEVTATAGAETTSQLVVVAVG</sequence>
<organism evidence="1 2">
    <name type="scientific">Marinobacter iranensis</name>
    <dbReference type="NCBI Taxonomy" id="2962607"/>
    <lineage>
        <taxon>Bacteria</taxon>
        <taxon>Pseudomonadati</taxon>
        <taxon>Pseudomonadota</taxon>
        <taxon>Gammaproteobacteria</taxon>
        <taxon>Pseudomonadales</taxon>
        <taxon>Marinobacteraceae</taxon>
        <taxon>Marinobacter</taxon>
    </lineage>
</organism>
<accession>A0ABT5YH16</accession>
<feature type="non-terminal residue" evidence="1">
    <location>
        <position position="85"/>
    </location>
</feature>
<feature type="non-terminal residue" evidence="1">
    <location>
        <position position="1"/>
    </location>
</feature>
<evidence type="ECO:0000313" key="2">
    <source>
        <dbReference type="Proteomes" id="UP001143391"/>
    </source>
</evidence>
<dbReference type="SUPFAM" id="SSF49452">
    <property type="entry name" value="Starch-binding domain-like"/>
    <property type="match status" value="1"/>
</dbReference>
<dbReference type="Proteomes" id="UP001143391">
    <property type="component" value="Unassembled WGS sequence"/>
</dbReference>
<gene>
    <name evidence="1" type="ORF">NLU14_22455</name>
</gene>